<name>G7YSJ9_CLOSI</name>
<evidence type="ECO:0000256" key="1">
    <source>
        <dbReference type="SAM" id="MobiDB-lite"/>
    </source>
</evidence>
<organism evidence="2 3">
    <name type="scientific">Clonorchis sinensis</name>
    <name type="common">Chinese liver fluke</name>
    <dbReference type="NCBI Taxonomy" id="79923"/>
    <lineage>
        <taxon>Eukaryota</taxon>
        <taxon>Metazoa</taxon>
        <taxon>Spiralia</taxon>
        <taxon>Lophotrochozoa</taxon>
        <taxon>Platyhelminthes</taxon>
        <taxon>Trematoda</taxon>
        <taxon>Digenea</taxon>
        <taxon>Opisthorchiida</taxon>
        <taxon>Opisthorchiata</taxon>
        <taxon>Opisthorchiidae</taxon>
        <taxon>Clonorchis</taxon>
    </lineage>
</organism>
<protein>
    <submittedName>
        <fullName evidence="2">Uncharacterized protein</fullName>
    </submittedName>
</protein>
<keyword evidence="3" id="KW-1185">Reference proteome</keyword>
<feature type="region of interest" description="Disordered" evidence="1">
    <location>
        <begin position="340"/>
        <end position="363"/>
    </location>
</feature>
<reference evidence="2" key="1">
    <citation type="journal article" date="2011" name="Genome Biol.">
        <title>The draft genome of the carcinogenic human liver fluke Clonorchis sinensis.</title>
        <authorList>
            <person name="Wang X."/>
            <person name="Chen W."/>
            <person name="Huang Y."/>
            <person name="Sun J."/>
            <person name="Men J."/>
            <person name="Liu H."/>
            <person name="Luo F."/>
            <person name="Guo L."/>
            <person name="Lv X."/>
            <person name="Deng C."/>
            <person name="Zhou C."/>
            <person name="Fan Y."/>
            <person name="Li X."/>
            <person name="Huang L."/>
            <person name="Hu Y."/>
            <person name="Liang C."/>
            <person name="Hu X."/>
            <person name="Xu J."/>
            <person name="Yu X."/>
        </authorList>
    </citation>
    <scope>NUCLEOTIDE SEQUENCE [LARGE SCALE GENOMIC DNA]</scope>
    <source>
        <strain evidence="2">Henan</strain>
    </source>
</reference>
<sequence>MRYGLSARVKTEVVEMPWLRLNHEPTVQPYTVHPLVTDEADSDSSSNLMTGNRQCAQNSFVLREEALRRQHYLGKHARRLQQPAVFVARRINASTMPLVESLREYFSGCSSDGAKAEPTFIRFSRCVGRAQEPPFHLCEIINRDYDKYLPAVRNADRLGGVLHTSAFSPRWMYIPPAFCRTQHRRGVFITVRGSFGRDGKKYLSSSNTTAKPDKGRFSLRAIRRTAAEIFLRGCERFKKNTVEKQHKCKQNIQSDPFNDLHWATLRQKAELSIVTERFSRDRSGEWPSSAKVLITEIGETAGEQHCNAQPSLSPGTVKCGISGTYQLITYESYPQRFDQRHRGRINPSGNENSRLLQPPGVLS</sequence>
<reference key="2">
    <citation type="submission" date="2011-10" db="EMBL/GenBank/DDBJ databases">
        <title>The genome and transcriptome sequence of Clonorchis sinensis provide insights into the carcinogenic liver fluke.</title>
        <authorList>
            <person name="Wang X."/>
            <person name="Huang Y."/>
            <person name="Chen W."/>
            <person name="Liu H."/>
            <person name="Guo L."/>
            <person name="Chen Y."/>
            <person name="Luo F."/>
            <person name="Zhou W."/>
            <person name="Sun J."/>
            <person name="Mao Q."/>
            <person name="Liang P."/>
            <person name="Zhou C."/>
            <person name="Tian Y."/>
            <person name="Men J."/>
            <person name="Lv X."/>
            <person name="Huang L."/>
            <person name="Zhou J."/>
            <person name="Hu Y."/>
            <person name="Li R."/>
            <person name="Zhang F."/>
            <person name="Lei H."/>
            <person name="Li X."/>
            <person name="Hu X."/>
            <person name="Liang C."/>
            <person name="Xu J."/>
            <person name="Wu Z."/>
            <person name="Yu X."/>
        </authorList>
    </citation>
    <scope>NUCLEOTIDE SEQUENCE</scope>
    <source>
        <strain>Henan</strain>
    </source>
</reference>
<dbReference type="Proteomes" id="UP000008909">
    <property type="component" value="Unassembled WGS sequence"/>
</dbReference>
<proteinExistence type="predicted"/>
<evidence type="ECO:0000313" key="3">
    <source>
        <dbReference type="Proteomes" id="UP000008909"/>
    </source>
</evidence>
<dbReference type="AlphaFoldDB" id="G7YSJ9"/>
<accession>G7YSJ9</accession>
<evidence type="ECO:0000313" key="2">
    <source>
        <dbReference type="EMBL" id="GAA55929.1"/>
    </source>
</evidence>
<gene>
    <name evidence="2" type="ORF">CLF_109399</name>
</gene>
<dbReference type="EMBL" id="DF144116">
    <property type="protein sequence ID" value="GAA55929.1"/>
    <property type="molecule type" value="Genomic_DNA"/>
</dbReference>